<keyword evidence="1" id="KW-0812">Transmembrane</keyword>
<gene>
    <name evidence="2" type="ORF">MicloDRAFT_00003540</name>
</gene>
<reference evidence="2 3" key="1">
    <citation type="submission" date="2012-02" db="EMBL/GenBank/DDBJ databases">
        <title>Improved High-Quality Draft sequence of Microvirga sp. WSM3557.</title>
        <authorList>
            <consortium name="US DOE Joint Genome Institute"/>
            <person name="Lucas S."/>
            <person name="Han J."/>
            <person name="Lapidus A."/>
            <person name="Cheng J.-F."/>
            <person name="Goodwin L."/>
            <person name="Pitluck S."/>
            <person name="Peters L."/>
            <person name="Zhang X."/>
            <person name="Detter J.C."/>
            <person name="Han C."/>
            <person name="Tapia R."/>
            <person name="Land M."/>
            <person name="Hauser L."/>
            <person name="Kyrpides N."/>
            <person name="Ivanova N."/>
            <person name="Pagani I."/>
            <person name="Brau L."/>
            <person name="Yates R."/>
            <person name="O'Hara G."/>
            <person name="Rui T."/>
            <person name="Howieson J."/>
            <person name="Reeve W."/>
            <person name="Woyke T."/>
        </authorList>
    </citation>
    <scope>NUCLEOTIDE SEQUENCE [LARGE SCALE GENOMIC DNA]</scope>
    <source>
        <strain evidence="2 3">WSM3557</strain>
    </source>
</reference>
<dbReference type="Proteomes" id="UP000003947">
    <property type="component" value="Unassembled WGS sequence"/>
</dbReference>
<organism evidence="2 3">
    <name type="scientific">Microvirga lotononidis</name>
    <dbReference type="NCBI Taxonomy" id="864069"/>
    <lineage>
        <taxon>Bacteria</taxon>
        <taxon>Pseudomonadati</taxon>
        <taxon>Pseudomonadota</taxon>
        <taxon>Alphaproteobacteria</taxon>
        <taxon>Hyphomicrobiales</taxon>
        <taxon>Methylobacteriaceae</taxon>
        <taxon>Microvirga</taxon>
    </lineage>
</organism>
<name>I4Z3N5_9HYPH</name>
<evidence type="ECO:0000313" key="2">
    <source>
        <dbReference type="EMBL" id="EIM30827.1"/>
    </source>
</evidence>
<proteinExistence type="predicted"/>
<dbReference type="HOGENOM" id="CLU_3390281_0_0_5"/>
<sequence length="32" mass="3608">MDDFGRYLTWLLLALGFAITATLLLYGLGYIL</sequence>
<feature type="transmembrane region" description="Helical" evidence="1">
    <location>
        <begin position="7"/>
        <end position="31"/>
    </location>
</feature>
<dbReference type="PATRIC" id="fig|864069.3.peg.377"/>
<protein>
    <submittedName>
        <fullName evidence="2">Uncharacterized protein</fullName>
    </submittedName>
</protein>
<evidence type="ECO:0000256" key="1">
    <source>
        <dbReference type="SAM" id="Phobius"/>
    </source>
</evidence>
<dbReference type="EMBL" id="JH660635">
    <property type="protein sequence ID" value="EIM30827.1"/>
    <property type="molecule type" value="Genomic_DNA"/>
</dbReference>
<evidence type="ECO:0000313" key="3">
    <source>
        <dbReference type="Proteomes" id="UP000003947"/>
    </source>
</evidence>
<dbReference type="AlphaFoldDB" id="I4Z3N5"/>
<keyword evidence="1" id="KW-0472">Membrane</keyword>
<keyword evidence="1" id="KW-1133">Transmembrane helix</keyword>
<keyword evidence="3" id="KW-1185">Reference proteome</keyword>
<accession>I4Z3N5</accession>